<evidence type="ECO:0000313" key="3">
    <source>
        <dbReference type="EMBL" id="EDO37490.1"/>
    </source>
</evidence>
<dbReference type="InParanoid" id="A7SFM0"/>
<dbReference type="PhylomeDB" id="A7SFM0"/>
<protein>
    <recommendedName>
        <fullName evidence="5">17-beta-hydroxysteroid dehydrogenase 14</fullName>
    </recommendedName>
</protein>
<evidence type="ECO:0008006" key="5">
    <source>
        <dbReference type="Google" id="ProtNLM"/>
    </source>
</evidence>
<dbReference type="GO" id="GO:0016491">
    <property type="term" value="F:oxidoreductase activity"/>
    <property type="evidence" value="ECO:0007669"/>
    <property type="project" value="UniProtKB-KW"/>
</dbReference>
<dbReference type="Gene3D" id="3.40.50.720">
    <property type="entry name" value="NAD(P)-binding Rossmann-like Domain"/>
    <property type="match status" value="1"/>
</dbReference>
<gene>
    <name evidence="3" type="ORF">NEMVEDRAFT_v1g244933</name>
</gene>
<dbReference type="PANTHER" id="PTHR43658">
    <property type="entry name" value="SHORT-CHAIN DEHYDROGENASE/REDUCTASE"/>
    <property type="match status" value="1"/>
</dbReference>
<dbReference type="Pfam" id="PF00106">
    <property type="entry name" value="adh_short"/>
    <property type="match status" value="1"/>
</dbReference>
<dbReference type="OMA" id="DGGQARW"/>
<dbReference type="SUPFAM" id="SSF51735">
    <property type="entry name" value="NAD(P)-binding Rossmann-fold domains"/>
    <property type="match status" value="1"/>
</dbReference>
<dbReference type="PANTHER" id="PTHR43658:SF8">
    <property type="entry name" value="17-BETA-HYDROXYSTEROID DEHYDROGENASE 14-RELATED"/>
    <property type="match status" value="1"/>
</dbReference>
<dbReference type="FunFam" id="3.40.50.720:FF:000084">
    <property type="entry name" value="Short-chain dehydrogenase reductase"/>
    <property type="match status" value="1"/>
</dbReference>
<dbReference type="PRINTS" id="PR00081">
    <property type="entry name" value="GDHRDH"/>
</dbReference>
<dbReference type="InterPro" id="IPR036291">
    <property type="entry name" value="NAD(P)-bd_dom_sf"/>
</dbReference>
<accession>A7SFM0</accession>
<sequence length="271" mass="28743">MAATASSGRYAGKVTIVTGGSKGIGEGVVREFVKAGSKVVFCARGVEAGKKLEQEVNSTGPGESFFIQCDVTKEEDLKNVVDIAIEKYGQLDCLINNAGTHPDATSIDDTSVQDFENLFKLNVVSYFIMCKRSLPHLRKTKGNIINMSSLVALIGQQHAVSYVATKGAITSMTRALAIDEAAYGVRVNSLSIGNVLTPLWESNASATPDYKKAIQDGMDAQLLGRMGTLHESGQACLYLAADATFTTGTDLLLTGGAELNYGKKTRIGTSS</sequence>
<organism evidence="3 4">
    <name type="scientific">Nematostella vectensis</name>
    <name type="common">Starlet sea anemone</name>
    <dbReference type="NCBI Taxonomy" id="45351"/>
    <lineage>
        <taxon>Eukaryota</taxon>
        <taxon>Metazoa</taxon>
        <taxon>Cnidaria</taxon>
        <taxon>Anthozoa</taxon>
        <taxon>Hexacorallia</taxon>
        <taxon>Actiniaria</taxon>
        <taxon>Edwardsiidae</taxon>
        <taxon>Nematostella</taxon>
    </lineage>
</organism>
<dbReference type="InterPro" id="IPR020904">
    <property type="entry name" value="Sc_DH/Rdtase_CS"/>
</dbReference>
<proteinExistence type="inferred from homology"/>
<reference evidence="3 4" key="1">
    <citation type="journal article" date="2007" name="Science">
        <title>Sea anemone genome reveals ancestral eumetazoan gene repertoire and genomic organization.</title>
        <authorList>
            <person name="Putnam N.H."/>
            <person name="Srivastava M."/>
            <person name="Hellsten U."/>
            <person name="Dirks B."/>
            <person name="Chapman J."/>
            <person name="Salamov A."/>
            <person name="Terry A."/>
            <person name="Shapiro H."/>
            <person name="Lindquist E."/>
            <person name="Kapitonov V.V."/>
            <person name="Jurka J."/>
            <person name="Genikhovich G."/>
            <person name="Grigoriev I.V."/>
            <person name="Lucas S.M."/>
            <person name="Steele R.E."/>
            <person name="Finnerty J.R."/>
            <person name="Technau U."/>
            <person name="Martindale M.Q."/>
            <person name="Rokhsar D.S."/>
        </authorList>
    </citation>
    <scope>NUCLEOTIDE SEQUENCE [LARGE SCALE GENOMIC DNA]</scope>
    <source>
        <strain evidence="4">CH2 X CH6</strain>
    </source>
</reference>
<keyword evidence="1" id="KW-0560">Oxidoreductase</keyword>
<dbReference type="GO" id="GO:0005829">
    <property type="term" value="C:cytosol"/>
    <property type="evidence" value="ECO:0000318"/>
    <property type="project" value="GO_Central"/>
</dbReference>
<dbReference type="PRINTS" id="PR00080">
    <property type="entry name" value="SDRFAMILY"/>
</dbReference>
<dbReference type="eggNOG" id="KOG0725">
    <property type="taxonomic scope" value="Eukaryota"/>
</dbReference>
<dbReference type="EMBL" id="DS469645">
    <property type="protein sequence ID" value="EDO37490.1"/>
    <property type="molecule type" value="Genomic_DNA"/>
</dbReference>
<evidence type="ECO:0000256" key="1">
    <source>
        <dbReference type="ARBA" id="ARBA00023002"/>
    </source>
</evidence>
<dbReference type="AlphaFoldDB" id="A7SFM0"/>
<dbReference type="PROSITE" id="PS00061">
    <property type="entry name" value="ADH_SHORT"/>
    <property type="match status" value="1"/>
</dbReference>
<evidence type="ECO:0000256" key="2">
    <source>
        <dbReference type="RuleBase" id="RU000363"/>
    </source>
</evidence>
<dbReference type="STRING" id="45351.A7SFM0"/>
<dbReference type="InterPro" id="IPR002347">
    <property type="entry name" value="SDR_fam"/>
</dbReference>
<dbReference type="KEGG" id="nve:5509014"/>
<keyword evidence="4" id="KW-1185">Reference proteome</keyword>
<comment type="similarity">
    <text evidence="2">Belongs to the short-chain dehydrogenases/reductases (SDR) family.</text>
</comment>
<dbReference type="OrthoDB" id="47007at2759"/>
<dbReference type="HOGENOM" id="CLU_010194_1_0_1"/>
<evidence type="ECO:0000313" key="4">
    <source>
        <dbReference type="Proteomes" id="UP000001593"/>
    </source>
</evidence>
<name>A7SFM0_NEMVE</name>
<dbReference type="Proteomes" id="UP000001593">
    <property type="component" value="Unassembled WGS sequence"/>
</dbReference>